<dbReference type="EMBL" id="QGNW01000224">
    <property type="protein sequence ID" value="RVW83728.1"/>
    <property type="molecule type" value="Genomic_DNA"/>
</dbReference>
<reference evidence="2 3" key="1">
    <citation type="journal article" date="2018" name="PLoS Genet.">
        <title>Population sequencing reveals clonal diversity and ancestral inbreeding in the grapevine cultivar Chardonnay.</title>
        <authorList>
            <person name="Roach M.J."/>
            <person name="Johnson D.L."/>
            <person name="Bohlmann J."/>
            <person name="van Vuuren H.J."/>
            <person name="Jones S.J."/>
            <person name="Pretorius I.S."/>
            <person name="Schmidt S.A."/>
            <person name="Borneman A.R."/>
        </authorList>
    </citation>
    <scope>NUCLEOTIDE SEQUENCE [LARGE SCALE GENOMIC DNA]</scope>
    <source>
        <strain evidence="3">cv. Chardonnay</strain>
        <tissue evidence="2">Leaf</tissue>
    </source>
</reference>
<proteinExistence type="predicted"/>
<protein>
    <submittedName>
        <fullName evidence="2">Uncharacterized protein</fullName>
    </submittedName>
</protein>
<sequence length="68" mass="7307">MMRNQSTIATPKSSALLSKGPPPKQDSHGLVTPEATLFSKEQIYLLQKLLRQPQPSPVPPVLGTGAVE</sequence>
<evidence type="ECO:0000256" key="1">
    <source>
        <dbReference type="SAM" id="MobiDB-lite"/>
    </source>
</evidence>
<dbReference type="AlphaFoldDB" id="A0A438HH31"/>
<organism evidence="2 3">
    <name type="scientific">Vitis vinifera</name>
    <name type="common">Grape</name>
    <dbReference type="NCBI Taxonomy" id="29760"/>
    <lineage>
        <taxon>Eukaryota</taxon>
        <taxon>Viridiplantae</taxon>
        <taxon>Streptophyta</taxon>
        <taxon>Embryophyta</taxon>
        <taxon>Tracheophyta</taxon>
        <taxon>Spermatophyta</taxon>
        <taxon>Magnoliopsida</taxon>
        <taxon>eudicotyledons</taxon>
        <taxon>Gunneridae</taxon>
        <taxon>Pentapetalae</taxon>
        <taxon>rosids</taxon>
        <taxon>Vitales</taxon>
        <taxon>Vitaceae</taxon>
        <taxon>Viteae</taxon>
        <taxon>Vitis</taxon>
    </lineage>
</organism>
<feature type="compositionally biased region" description="Polar residues" evidence="1">
    <location>
        <begin position="1"/>
        <end position="16"/>
    </location>
</feature>
<evidence type="ECO:0000313" key="3">
    <source>
        <dbReference type="Proteomes" id="UP000288805"/>
    </source>
</evidence>
<dbReference type="Proteomes" id="UP000288805">
    <property type="component" value="Unassembled WGS sequence"/>
</dbReference>
<accession>A0A438HH31</accession>
<feature type="region of interest" description="Disordered" evidence="1">
    <location>
        <begin position="1"/>
        <end position="30"/>
    </location>
</feature>
<gene>
    <name evidence="2" type="ORF">CK203_045990</name>
</gene>
<comment type="caution">
    <text evidence="2">The sequence shown here is derived from an EMBL/GenBank/DDBJ whole genome shotgun (WGS) entry which is preliminary data.</text>
</comment>
<name>A0A438HH31_VITVI</name>
<evidence type="ECO:0000313" key="2">
    <source>
        <dbReference type="EMBL" id="RVW83728.1"/>
    </source>
</evidence>